<dbReference type="InterPro" id="IPR029063">
    <property type="entry name" value="SAM-dependent_MTases_sf"/>
</dbReference>
<keyword evidence="4 7" id="KW-0808">Transferase</keyword>
<reference evidence="9 10" key="1">
    <citation type="journal article" date="2016" name="Nat. Commun.">
        <title>Thousands of microbial genomes shed light on interconnected biogeochemical processes in an aquifer system.</title>
        <authorList>
            <person name="Anantharaman K."/>
            <person name="Brown C.T."/>
            <person name="Hug L.A."/>
            <person name="Sharon I."/>
            <person name="Castelle C.J."/>
            <person name="Probst A.J."/>
            <person name="Thomas B.C."/>
            <person name="Singh A."/>
            <person name="Wilkins M.J."/>
            <person name="Karaoz U."/>
            <person name="Brodie E.L."/>
            <person name="Williams K.H."/>
            <person name="Hubbard S.S."/>
            <person name="Banfield J.F."/>
        </authorList>
    </citation>
    <scope>NUCLEOTIDE SEQUENCE [LARGE SCALE GENOMIC DNA]</scope>
</reference>
<sequence length="262" mass="29063">MGQRLGQHFLNNADVLRFISANAGIEDGCEIIEIGPGHGELTEFIVRDARGKRATIIAIEKDKALAEKLKKRFTKNRFSVLNEDAISFLENHLNGKPRGGGKIIVVGNIPYYITGLLLRVLGTAKTIPDRVLLVIQKEVAQRICGVPPKMNILAACVGAWACPTILRIIPKREFSPKPKVDSAVVLLDKIRMAVPEAYYKFVRVIFAHPRKTILNNLSLVAPKNILIDILQSAGIPENSRPQNISIKSIKTLMEKVYNLNND</sequence>
<keyword evidence="1" id="KW-0963">Cytoplasm</keyword>
<dbReference type="PROSITE" id="PS51689">
    <property type="entry name" value="SAM_RNA_A_N6_MT"/>
    <property type="match status" value="1"/>
</dbReference>
<keyword evidence="3 7" id="KW-0489">Methyltransferase</keyword>
<feature type="binding site" evidence="7">
    <location>
        <position position="108"/>
    </location>
    <ligand>
        <name>S-adenosyl-L-methionine</name>
        <dbReference type="ChEBI" id="CHEBI:59789"/>
    </ligand>
</feature>
<dbReference type="InterPro" id="IPR001737">
    <property type="entry name" value="KsgA/Erm"/>
</dbReference>
<evidence type="ECO:0000313" key="9">
    <source>
        <dbReference type="EMBL" id="OGG38892.1"/>
    </source>
</evidence>
<dbReference type="InterPro" id="IPR020598">
    <property type="entry name" value="rRNA_Ade_methylase_Trfase_N"/>
</dbReference>
<keyword evidence="5 7" id="KW-0949">S-adenosyl-L-methionine</keyword>
<feature type="domain" description="Ribosomal RNA adenine methylase transferase N-terminal" evidence="8">
    <location>
        <begin position="15"/>
        <end position="191"/>
    </location>
</feature>
<protein>
    <submittedName>
        <fullName evidence="9">Ribosomal RNA small subunit methyltransferase A</fullName>
    </submittedName>
</protein>
<dbReference type="Gene3D" id="3.40.50.150">
    <property type="entry name" value="Vaccinia Virus protein VP39"/>
    <property type="match status" value="1"/>
</dbReference>
<dbReference type="AlphaFoldDB" id="A0A1F6BQ60"/>
<feature type="binding site" evidence="7">
    <location>
        <position position="35"/>
    </location>
    <ligand>
        <name>S-adenosyl-L-methionine</name>
        <dbReference type="ChEBI" id="CHEBI:59789"/>
    </ligand>
</feature>
<evidence type="ECO:0000256" key="7">
    <source>
        <dbReference type="PROSITE-ProRule" id="PRU01026"/>
    </source>
</evidence>
<keyword evidence="2" id="KW-0698">rRNA processing</keyword>
<gene>
    <name evidence="9" type="ORF">A3D55_02740</name>
</gene>
<dbReference type="STRING" id="1798470.A3D55_02740"/>
<feature type="binding site" evidence="7">
    <location>
        <position position="8"/>
    </location>
    <ligand>
        <name>S-adenosyl-L-methionine</name>
        <dbReference type="ChEBI" id="CHEBI:59789"/>
    </ligand>
</feature>
<evidence type="ECO:0000256" key="3">
    <source>
        <dbReference type="ARBA" id="ARBA00022603"/>
    </source>
</evidence>
<dbReference type="Gene3D" id="1.10.8.100">
    <property type="entry name" value="Ribosomal RNA adenine dimethylase-like, domain 2"/>
    <property type="match status" value="1"/>
</dbReference>
<accession>A0A1F6BQ60</accession>
<organism evidence="9 10">
    <name type="scientific">Candidatus Jorgensenbacteria bacterium RIFCSPHIGHO2_02_FULL_45_20</name>
    <dbReference type="NCBI Taxonomy" id="1798470"/>
    <lineage>
        <taxon>Bacteria</taxon>
        <taxon>Candidatus Joergenseniibacteriota</taxon>
    </lineage>
</organism>
<dbReference type="EMBL" id="MFKJ01000011">
    <property type="protein sequence ID" value="OGG38892.1"/>
    <property type="molecule type" value="Genomic_DNA"/>
</dbReference>
<dbReference type="InterPro" id="IPR011530">
    <property type="entry name" value="rRNA_adenine_dimethylase"/>
</dbReference>
<dbReference type="SMART" id="SM00650">
    <property type="entry name" value="rADc"/>
    <property type="match status" value="1"/>
</dbReference>
<dbReference type="Pfam" id="PF00398">
    <property type="entry name" value="RrnaAD"/>
    <property type="match status" value="1"/>
</dbReference>
<keyword evidence="6 7" id="KW-0694">RNA-binding</keyword>
<evidence type="ECO:0000256" key="4">
    <source>
        <dbReference type="ARBA" id="ARBA00022679"/>
    </source>
</evidence>
<feature type="binding site" evidence="7">
    <location>
        <position position="84"/>
    </location>
    <ligand>
        <name>S-adenosyl-L-methionine</name>
        <dbReference type="ChEBI" id="CHEBI:59789"/>
    </ligand>
</feature>
<dbReference type="NCBIfam" id="TIGR00755">
    <property type="entry name" value="ksgA"/>
    <property type="match status" value="1"/>
</dbReference>
<proteinExistence type="inferred from homology"/>
<evidence type="ECO:0000256" key="6">
    <source>
        <dbReference type="ARBA" id="ARBA00022884"/>
    </source>
</evidence>
<evidence type="ECO:0000256" key="1">
    <source>
        <dbReference type="ARBA" id="ARBA00022490"/>
    </source>
</evidence>
<dbReference type="GO" id="GO:0005829">
    <property type="term" value="C:cytosol"/>
    <property type="evidence" value="ECO:0007669"/>
    <property type="project" value="TreeGrafter"/>
</dbReference>
<evidence type="ECO:0000259" key="8">
    <source>
        <dbReference type="SMART" id="SM00650"/>
    </source>
</evidence>
<dbReference type="PANTHER" id="PTHR11727">
    <property type="entry name" value="DIMETHYLADENOSINE TRANSFERASE"/>
    <property type="match status" value="1"/>
</dbReference>
<dbReference type="Proteomes" id="UP000178825">
    <property type="component" value="Unassembled WGS sequence"/>
</dbReference>
<evidence type="ECO:0000313" key="10">
    <source>
        <dbReference type="Proteomes" id="UP000178825"/>
    </source>
</evidence>
<dbReference type="SUPFAM" id="SSF53335">
    <property type="entry name" value="S-adenosyl-L-methionine-dependent methyltransferases"/>
    <property type="match status" value="1"/>
</dbReference>
<evidence type="ECO:0000256" key="5">
    <source>
        <dbReference type="ARBA" id="ARBA00022691"/>
    </source>
</evidence>
<dbReference type="GO" id="GO:0000179">
    <property type="term" value="F:rRNA (adenine-N6,N6-)-dimethyltransferase activity"/>
    <property type="evidence" value="ECO:0007669"/>
    <property type="project" value="UniProtKB-UniRule"/>
</dbReference>
<comment type="similarity">
    <text evidence="7">Belongs to the class I-like SAM-binding methyltransferase superfamily. rRNA adenine N(6)-methyltransferase family.</text>
</comment>
<name>A0A1F6BQ60_9BACT</name>
<feature type="binding site" evidence="7">
    <location>
        <position position="10"/>
    </location>
    <ligand>
        <name>S-adenosyl-L-methionine</name>
        <dbReference type="ChEBI" id="CHEBI:59789"/>
    </ligand>
</feature>
<dbReference type="GO" id="GO:0003723">
    <property type="term" value="F:RNA binding"/>
    <property type="evidence" value="ECO:0007669"/>
    <property type="project" value="UniProtKB-UniRule"/>
</dbReference>
<dbReference type="InterPro" id="IPR023165">
    <property type="entry name" value="rRNA_Ade_diMease-like_C"/>
</dbReference>
<evidence type="ECO:0000256" key="2">
    <source>
        <dbReference type="ARBA" id="ARBA00022552"/>
    </source>
</evidence>
<dbReference type="PANTHER" id="PTHR11727:SF7">
    <property type="entry name" value="DIMETHYLADENOSINE TRANSFERASE-RELATED"/>
    <property type="match status" value="1"/>
</dbReference>
<comment type="caution">
    <text evidence="9">The sequence shown here is derived from an EMBL/GenBank/DDBJ whole genome shotgun (WGS) entry which is preliminary data.</text>
</comment>
<feature type="binding site" evidence="7">
    <location>
        <position position="60"/>
    </location>
    <ligand>
        <name>S-adenosyl-L-methionine</name>
        <dbReference type="ChEBI" id="CHEBI:59789"/>
    </ligand>
</feature>